<dbReference type="SUPFAM" id="SSF48576">
    <property type="entry name" value="Terpenoid synthases"/>
    <property type="match status" value="1"/>
</dbReference>
<name>A0AA88VXH9_9ASTE</name>
<evidence type="ECO:0000313" key="6">
    <source>
        <dbReference type="Proteomes" id="UP001188597"/>
    </source>
</evidence>
<dbReference type="Pfam" id="PF03936">
    <property type="entry name" value="Terpene_synth_C"/>
    <property type="match status" value="1"/>
</dbReference>
<evidence type="ECO:0000256" key="1">
    <source>
        <dbReference type="ARBA" id="ARBA00001946"/>
    </source>
</evidence>
<gene>
    <name evidence="5" type="ORF">RJ639_009053</name>
</gene>
<reference evidence="5" key="1">
    <citation type="submission" date="2022-12" db="EMBL/GenBank/DDBJ databases">
        <title>Draft genome assemblies for two species of Escallonia (Escalloniales).</title>
        <authorList>
            <person name="Chanderbali A."/>
            <person name="Dervinis C."/>
            <person name="Anghel I."/>
            <person name="Soltis D."/>
            <person name="Soltis P."/>
            <person name="Zapata F."/>
        </authorList>
    </citation>
    <scope>NUCLEOTIDE SEQUENCE</scope>
    <source>
        <strain evidence="5">UCBG64.0493</strain>
        <tissue evidence="5">Leaf</tissue>
    </source>
</reference>
<evidence type="ECO:0000259" key="4">
    <source>
        <dbReference type="Pfam" id="PF03936"/>
    </source>
</evidence>
<dbReference type="Gene3D" id="1.10.600.10">
    <property type="entry name" value="Farnesyl Diphosphate Synthase"/>
    <property type="match status" value="1"/>
</dbReference>
<protein>
    <recommendedName>
        <fullName evidence="4">Terpene synthase metal-binding domain-containing protein</fullName>
    </recommendedName>
</protein>
<comment type="cofactor">
    <cofactor evidence="1">
        <name>Mg(2+)</name>
        <dbReference type="ChEBI" id="CHEBI:18420"/>
    </cofactor>
</comment>
<keyword evidence="2" id="KW-0479">Metal-binding</keyword>
<keyword evidence="6" id="KW-1185">Reference proteome</keyword>
<dbReference type="InterPro" id="IPR050148">
    <property type="entry name" value="Terpene_synthase-like"/>
</dbReference>
<dbReference type="Proteomes" id="UP001188597">
    <property type="component" value="Unassembled WGS sequence"/>
</dbReference>
<dbReference type="AlphaFoldDB" id="A0AA88VXH9"/>
<dbReference type="GO" id="GO:0016114">
    <property type="term" value="P:terpenoid biosynthetic process"/>
    <property type="evidence" value="ECO:0007669"/>
    <property type="project" value="InterPro"/>
</dbReference>
<sequence length="175" mass="20303">MCQAFLVEAMWNYDKYTPTLDDYLDNAWRSVSGVFILGHAYFLTSPNVTQEEMECLKNYHDLLKWSSMIFRLCNDLGTSTAEIERGETANSIRRYMTETGLLEELAREHIKSLVDEVWKKMNKYLVDDSPFAKTFIERAIDLARIAQCTYQYGDGHGAPDRRSKNRITVKSYSTL</sequence>
<comment type="caution">
    <text evidence="5">The sequence shown here is derived from an EMBL/GenBank/DDBJ whole genome shotgun (WGS) entry which is preliminary data.</text>
</comment>
<dbReference type="InterPro" id="IPR005630">
    <property type="entry name" value="Terpene_synthase_metal-bd"/>
</dbReference>
<evidence type="ECO:0000256" key="3">
    <source>
        <dbReference type="ARBA" id="ARBA00022842"/>
    </source>
</evidence>
<evidence type="ECO:0000313" key="5">
    <source>
        <dbReference type="EMBL" id="KAK3013235.1"/>
    </source>
</evidence>
<evidence type="ECO:0000256" key="2">
    <source>
        <dbReference type="ARBA" id="ARBA00022723"/>
    </source>
</evidence>
<dbReference type="PANTHER" id="PTHR31225:SF252">
    <property type="entry name" value="TERPENE SYNTHASE 12-RELATED"/>
    <property type="match status" value="1"/>
</dbReference>
<dbReference type="GO" id="GO:0010333">
    <property type="term" value="F:terpene synthase activity"/>
    <property type="evidence" value="ECO:0007669"/>
    <property type="project" value="InterPro"/>
</dbReference>
<dbReference type="EMBL" id="JAVXUP010001314">
    <property type="protein sequence ID" value="KAK3013235.1"/>
    <property type="molecule type" value="Genomic_DNA"/>
</dbReference>
<feature type="domain" description="Terpene synthase metal-binding" evidence="4">
    <location>
        <begin position="1"/>
        <end position="120"/>
    </location>
</feature>
<dbReference type="PANTHER" id="PTHR31225">
    <property type="entry name" value="OS04G0344100 PROTEIN-RELATED"/>
    <property type="match status" value="1"/>
</dbReference>
<dbReference type="GO" id="GO:0000287">
    <property type="term" value="F:magnesium ion binding"/>
    <property type="evidence" value="ECO:0007669"/>
    <property type="project" value="InterPro"/>
</dbReference>
<accession>A0AA88VXH9</accession>
<organism evidence="5 6">
    <name type="scientific">Escallonia herrerae</name>
    <dbReference type="NCBI Taxonomy" id="1293975"/>
    <lineage>
        <taxon>Eukaryota</taxon>
        <taxon>Viridiplantae</taxon>
        <taxon>Streptophyta</taxon>
        <taxon>Embryophyta</taxon>
        <taxon>Tracheophyta</taxon>
        <taxon>Spermatophyta</taxon>
        <taxon>Magnoliopsida</taxon>
        <taxon>eudicotyledons</taxon>
        <taxon>Gunneridae</taxon>
        <taxon>Pentapetalae</taxon>
        <taxon>asterids</taxon>
        <taxon>campanulids</taxon>
        <taxon>Escalloniales</taxon>
        <taxon>Escalloniaceae</taxon>
        <taxon>Escallonia</taxon>
    </lineage>
</organism>
<dbReference type="InterPro" id="IPR008949">
    <property type="entry name" value="Isoprenoid_synthase_dom_sf"/>
</dbReference>
<proteinExistence type="predicted"/>
<keyword evidence="3" id="KW-0460">Magnesium</keyword>